<sequence>MPSLHPITAQRAAQPNKRRWVRPGVVALLSMAGLLCPFTKAEAAPSALQSLMGDSTPGKVEGQVHGAWSVVSAQINLEKLTSMPLPMPGLNAVPVCAMSATLPALSNGHVDKTAPALSLVMGAVPLMISAGSGPTLVLGLVMEQNPDWHMKTNQLPLTGKATFSLADPAKDNSADLNTAPVSLTLMQLHSDTLVNLDFNDPHKALWDLLAKLGQDDSNNPSVQMTETIGAKKWLIPQDGLSPALATMKRCVQTGALQPTPVNSATDPFATSATP</sequence>
<dbReference type="Proteomes" id="UP000318709">
    <property type="component" value="Chromosome"/>
</dbReference>
<name>A0A4Y6U7P9_9PROT</name>
<dbReference type="AlphaFoldDB" id="A0A4Y6U7P9"/>
<evidence type="ECO:0000256" key="1">
    <source>
        <dbReference type="SAM" id="SignalP"/>
    </source>
</evidence>
<protein>
    <submittedName>
        <fullName evidence="2">Uncharacterized protein</fullName>
    </submittedName>
</protein>
<dbReference type="EMBL" id="CP038231">
    <property type="protein sequence ID" value="QDH13184.2"/>
    <property type="molecule type" value="Genomic_DNA"/>
</dbReference>
<dbReference type="KEGG" id="swf:E3E12_02085"/>
<proteinExistence type="predicted"/>
<evidence type="ECO:0000313" key="2">
    <source>
        <dbReference type="EMBL" id="QDH13184.2"/>
    </source>
</evidence>
<evidence type="ECO:0000313" key="3">
    <source>
        <dbReference type="Proteomes" id="UP000318709"/>
    </source>
</evidence>
<dbReference type="RefSeq" id="WP_149498213.1">
    <property type="nucleotide sequence ID" value="NZ_CP038231.1"/>
</dbReference>
<accession>A0A4Y6U7P9</accession>
<keyword evidence="1" id="KW-0732">Signal</keyword>
<organism evidence="2 3">
    <name type="scientific">Formicincola oecophyllae</name>
    <dbReference type="NCBI Taxonomy" id="2558361"/>
    <lineage>
        <taxon>Bacteria</taxon>
        <taxon>Pseudomonadati</taxon>
        <taxon>Pseudomonadota</taxon>
        <taxon>Alphaproteobacteria</taxon>
        <taxon>Acetobacterales</taxon>
        <taxon>Acetobacteraceae</taxon>
        <taxon>Formicincola</taxon>
    </lineage>
</organism>
<keyword evidence="3" id="KW-1185">Reference proteome</keyword>
<gene>
    <name evidence="2" type="ORF">E3E12_02085</name>
</gene>
<feature type="signal peptide" evidence="1">
    <location>
        <begin position="1"/>
        <end position="43"/>
    </location>
</feature>
<feature type="chain" id="PRO_5023045148" evidence="1">
    <location>
        <begin position="44"/>
        <end position="274"/>
    </location>
</feature>
<reference evidence="2 3" key="1">
    <citation type="submission" date="2019-03" db="EMBL/GenBank/DDBJ databases">
        <title>The complete genome sequence of Swingsia_sp. F3b2 LMG30590(T).</title>
        <authorList>
            <person name="Chua K.-O."/>
            <person name="Chan K.-G."/>
            <person name="See-Too W.-S."/>
        </authorList>
    </citation>
    <scope>NUCLEOTIDE SEQUENCE [LARGE SCALE GENOMIC DNA]</scope>
    <source>
        <strain evidence="2 3">F3b2</strain>
    </source>
</reference>